<organism evidence="1 2">
    <name type="scientific">Acaulospora colombiana</name>
    <dbReference type="NCBI Taxonomy" id="27376"/>
    <lineage>
        <taxon>Eukaryota</taxon>
        <taxon>Fungi</taxon>
        <taxon>Fungi incertae sedis</taxon>
        <taxon>Mucoromycota</taxon>
        <taxon>Glomeromycotina</taxon>
        <taxon>Glomeromycetes</taxon>
        <taxon>Diversisporales</taxon>
        <taxon>Acaulosporaceae</taxon>
        <taxon>Acaulospora</taxon>
    </lineage>
</organism>
<name>A0ACA9KZP4_9GLOM</name>
<evidence type="ECO:0000313" key="1">
    <source>
        <dbReference type="EMBL" id="CAG8500951.1"/>
    </source>
</evidence>
<proteinExistence type="predicted"/>
<dbReference type="EMBL" id="CAJVPT010003835">
    <property type="protein sequence ID" value="CAG8500951.1"/>
    <property type="molecule type" value="Genomic_DNA"/>
</dbReference>
<dbReference type="Proteomes" id="UP000789525">
    <property type="component" value="Unassembled WGS sequence"/>
</dbReference>
<sequence>MPTQFSSKLLQDYSQLLDNADDYNVSIQVGEGSNVKEFRAHSNILRARYIYAGILDLEKQSGSDILGLLIASDELLLDELISYCQNHLIEEKANWLRLNIVQVLQTVIKHDRCKKLQDHCLEYICQDPQSFFSSRNFQSLDRDILYGLLSRDDLQFEEIEIWEHLLKWGIAQISVNDKVFTDVTKWSDKNFDALRKFVEPFIPLIRFFEITSKDFYYKVRPYKKIIPRNIYEDVMSYHLASTEPKTPNLTPRMGRWKIDSNIIKSKHAAILANWINRSDSKFGIKKKIPYEFTLLYRGTLHGFKDEVFRGYVNNQGSAIVVIKVRGSGQIIGGYNPCGWIYRCIPNWTSTFDSFIFTFGNGKTNANIKVSHVNNPDYAVYDNANNGAQFGQSDLVIKNAMGTCNLHSYEDSILDTNSFIIEEIEAFKIAEKIDANA</sequence>
<evidence type="ECO:0000313" key="2">
    <source>
        <dbReference type="Proteomes" id="UP000789525"/>
    </source>
</evidence>
<comment type="caution">
    <text evidence="1">The sequence shown here is derived from an EMBL/GenBank/DDBJ whole genome shotgun (WGS) entry which is preliminary data.</text>
</comment>
<protein>
    <submittedName>
        <fullName evidence="1">590_t:CDS:1</fullName>
    </submittedName>
</protein>
<reference evidence="1" key="1">
    <citation type="submission" date="2021-06" db="EMBL/GenBank/DDBJ databases">
        <authorList>
            <person name="Kallberg Y."/>
            <person name="Tangrot J."/>
            <person name="Rosling A."/>
        </authorList>
    </citation>
    <scope>NUCLEOTIDE SEQUENCE</scope>
    <source>
        <strain evidence="1">CL356</strain>
    </source>
</reference>
<accession>A0ACA9KZP4</accession>
<gene>
    <name evidence="1" type="ORF">ACOLOM_LOCUS2796</name>
</gene>
<keyword evidence="2" id="KW-1185">Reference proteome</keyword>